<evidence type="ECO:0000256" key="1">
    <source>
        <dbReference type="SAM" id="SignalP"/>
    </source>
</evidence>
<evidence type="ECO:0000313" key="2">
    <source>
        <dbReference type="EMBL" id="KIK75689.1"/>
    </source>
</evidence>
<dbReference type="InParanoid" id="A0A0D0D6D4"/>
<feature type="chain" id="PRO_5002208986" description="Secreted protein" evidence="1">
    <location>
        <begin position="18"/>
        <end position="104"/>
    </location>
</feature>
<reference evidence="3" key="2">
    <citation type="submission" date="2015-01" db="EMBL/GenBank/DDBJ databases">
        <title>Evolutionary Origins and Diversification of the Mycorrhizal Mutualists.</title>
        <authorList>
            <consortium name="DOE Joint Genome Institute"/>
            <consortium name="Mycorrhizal Genomics Consortium"/>
            <person name="Kohler A."/>
            <person name="Kuo A."/>
            <person name="Nagy L.G."/>
            <person name="Floudas D."/>
            <person name="Copeland A."/>
            <person name="Barry K.W."/>
            <person name="Cichocki N."/>
            <person name="Veneault-Fourrey C."/>
            <person name="LaButti K."/>
            <person name="Lindquist E.A."/>
            <person name="Lipzen A."/>
            <person name="Lundell T."/>
            <person name="Morin E."/>
            <person name="Murat C."/>
            <person name="Riley R."/>
            <person name="Ohm R."/>
            <person name="Sun H."/>
            <person name="Tunlid A."/>
            <person name="Henrissat B."/>
            <person name="Grigoriev I.V."/>
            <person name="Hibbett D.S."/>
            <person name="Martin F."/>
        </authorList>
    </citation>
    <scope>NUCLEOTIDE SEQUENCE [LARGE SCALE GENOMIC DNA]</scope>
    <source>
        <strain evidence="3">Ve08.2h10</strain>
    </source>
</reference>
<evidence type="ECO:0008006" key="4">
    <source>
        <dbReference type="Google" id="ProtNLM"/>
    </source>
</evidence>
<dbReference type="AlphaFoldDB" id="A0A0D0D6D4"/>
<dbReference type="EMBL" id="KN827931">
    <property type="protein sequence ID" value="KIK75689.1"/>
    <property type="molecule type" value="Genomic_DNA"/>
</dbReference>
<dbReference type="HOGENOM" id="CLU_150821_2_0_1"/>
<accession>A0A0D0D6D4</accession>
<evidence type="ECO:0000313" key="3">
    <source>
        <dbReference type="Proteomes" id="UP000054538"/>
    </source>
</evidence>
<keyword evidence="3" id="KW-1185">Reference proteome</keyword>
<organism evidence="2 3">
    <name type="scientific">Paxillus rubicundulus Ve08.2h10</name>
    <dbReference type="NCBI Taxonomy" id="930991"/>
    <lineage>
        <taxon>Eukaryota</taxon>
        <taxon>Fungi</taxon>
        <taxon>Dikarya</taxon>
        <taxon>Basidiomycota</taxon>
        <taxon>Agaricomycotina</taxon>
        <taxon>Agaricomycetes</taxon>
        <taxon>Agaricomycetidae</taxon>
        <taxon>Boletales</taxon>
        <taxon>Paxilineae</taxon>
        <taxon>Paxillaceae</taxon>
        <taxon>Paxillus</taxon>
    </lineage>
</organism>
<reference evidence="2 3" key="1">
    <citation type="submission" date="2014-04" db="EMBL/GenBank/DDBJ databases">
        <authorList>
            <consortium name="DOE Joint Genome Institute"/>
            <person name="Kuo A."/>
            <person name="Kohler A."/>
            <person name="Jargeat P."/>
            <person name="Nagy L.G."/>
            <person name="Floudas D."/>
            <person name="Copeland A."/>
            <person name="Barry K.W."/>
            <person name="Cichocki N."/>
            <person name="Veneault-Fourrey C."/>
            <person name="LaButti K."/>
            <person name="Lindquist E.A."/>
            <person name="Lipzen A."/>
            <person name="Lundell T."/>
            <person name="Morin E."/>
            <person name="Murat C."/>
            <person name="Sun H."/>
            <person name="Tunlid A."/>
            <person name="Henrissat B."/>
            <person name="Grigoriev I.V."/>
            <person name="Hibbett D.S."/>
            <person name="Martin F."/>
            <person name="Nordberg H.P."/>
            <person name="Cantor M.N."/>
            <person name="Hua S.X."/>
        </authorList>
    </citation>
    <scope>NUCLEOTIDE SEQUENCE [LARGE SCALE GENOMIC DNA]</scope>
    <source>
        <strain evidence="2 3">Ve08.2h10</strain>
    </source>
</reference>
<protein>
    <recommendedName>
        <fullName evidence="4">Secreted protein</fullName>
    </recommendedName>
</protein>
<gene>
    <name evidence="2" type="ORF">PAXRUDRAFT_835584</name>
</gene>
<sequence>MTKIFLTLLAAITSLSAYAFLGVHAEIAQCTQICPPYVGNSPLNIQCTAKDGATACQYQMQRVGGQDFYCYWDTTGKLQSGRSDTRCPLKVQTVTGNDCPSCNF</sequence>
<proteinExistence type="predicted"/>
<feature type="signal peptide" evidence="1">
    <location>
        <begin position="1"/>
        <end position="17"/>
    </location>
</feature>
<dbReference type="Proteomes" id="UP000054538">
    <property type="component" value="Unassembled WGS sequence"/>
</dbReference>
<name>A0A0D0D6D4_9AGAM</name>
<keyword evidence="1" id="KW-0732">Signal</keyword>